<evidence type="ECO:0000256" key="1">
    <source>
        <dbReference type="ARBA" id="ARBA00008791"/>
    </source>
</evidence>
<evidence type="ECO:0000259" key="2">
    <source>
        <dbReference type="Pfam" id="PF00582"/>
    </source>
</evidence>
<dbReference type="InterPro" id="IPR006016">
    <property type="entry name" value="UspA"/>
</dbReference>
<dbReference type="Pfam" id="PF00582">
    <property type="entry name" value="Usp"/>
    <property type="match status" value="1"/>
</dbReference>
<dbReference type="RefSeq" id="WP_183399792.1">
    <property type="nucleotide sequence ID" value="NZ_JACIDS010000004.1"/>
</dbReference>
<dbReference type="PRINTS" id="PR01438">
    <property type="entry name" value="UNVRSLSTRESS"/>
</dbReference>
<evidence type="ECO:0000313" key="4">
    <source>
        <dbReference type="Proteomes" id="UP000553963"/>
    </source>
</evidence>
<accession>A0A840AUW5</accession>
<dbReference type="Proteomes" id="UP000553963">
    <property type="component" value="Unassembled WGS sequence"/>
</dbReference>
<dbReference type="SUPFAM" id="SSF52402">
    <property type="entry name" value="Adenine nucleotide alpha hydrolases-like"/>
    <property type="match status" value="2"/>
</dbReference>
<dbReference type="PANTHER" id="PTHR46268:SF15">
    <property type="entry name" value="UNIVERSAL STRESS PROTEIN HP_0031"/>
    <property type="match status" value="1"/>
</dbReference>
<dbReference type="Gene3D" id="3.40.50.12370">
    <property type="match status" value="1"/>
</dbReference>
<protein>
    <submittedName>
        <fullName evidence="3">Nucleotide-binding universal stress UspA family protein</fullName>
    </submittedName>
</protein>
<dbReference type="CDD" id="cd00293">
    <property type="entry name" value="USP-like"/>
    <property type="match status" value="1"/>
</dbReference>
<feature type="domain" description="UspA" evidence="2">
    <location>
        <begin position="140"/>
        <end position="257"/>
    </location>
</feature>
<proteinExistence type="inferred from homology"/>
<dbReference type="EMBL" id="JACIDS010000004">
    <property type="protein sequence ID" value="MBB3932126.1"/>
    <property type="molecule type" value="Genomic_DNA"/>
</dbReference>
<keyword evidence="4" id="KW-1185">Reference proteome</keyword>
<evidence type="ECO:0000313" key="3">
    <source>
        <dbReference type="EMBL" id="MBB3932126.1"/>
    </source>
</evidence>
<dbReference type="AlphaFoldDB" id="A0A840AUW5"/>
<dbReference type="PANTHER" id="PTHR46268">
    <property type="entry name" value="STRESS RESPONSE PROTEIN NHAX"/>
    <property type="match status" value="1"/>
</dbReference>
<gene>
    <name evidence="3" type="ORF">GGR25_003184</name>
</gene>
<sequence>MSIKSLLVSIDASETGRERLDYALALAERHRAYLLGYYVSPTVATSIEGSPEEIAEALHQDFIRQLEVRGLDGAWVLGEHPLAADIAEQIRYVDLALIGLGSPDDIGPEPQGFQVADIVREAGRPILGLPISRLTPPPFRSVIIAWDGSAGAARAVHEALPLLSSAAEIRVVSLGAEGPAKGGRLVAALARHGLAATVDTTPSVEADIGSELLQRAALYEADLVVAGAYGHAKLGEDLFGGPSNALLHQMLVPVLVSH</sequence>
<name>A0A840AUW5_9HYPH</name>
<reference evidence="3 4" key="1">
    <citation type="submission" date="2020-08" db="EMBL/GenBank/DDBJ databases">
        <title>Genomic Encyclopedia of Type Strains, Phase IV (KMG-IV): sequencing the most valuable type-strain genomes for metagenomic binning, comparative biology and taxonomic classification.</title>
        <authorList>
            <person name="Goeker M."/>
        </authorList>
    </citation>
    <scope>NUCLEOTIDE SEQUENCE [LARGE SCALE GENOMIC DNA]</scope>
    <source>
        <strain evidence="3 4">DSM 25966</strain>
    </source>
</reference>
<comment type="caution">
    <text evidence="3">The sequence shown here is derived from an EMBL/GenBank/DDBJ whole genome shotgun (WGS) entry which is preliminary data.</text>
</comment>
<comment type="similarity">
    <text evidence="1">Belongs to the universal stress protein A family.</text>
</comment>
<dbReference type="InterPro" id="IPR006015">
    <property type="entry name" value="Universal_stress_UspA"/>
</dbReference>
<organism evidence="3 4">
    <name type="scientific">Kaistia hirudinis</name>
    <dbReference type="NCBI Taxonomy" id="1293440"/>
    <lineage>
        <taxon>Bacteria</taxon>
        <taxon>Pseudomonadati</taxon>
        <taxon>Pseudomonadota</taxon>
        <taxon>Alphaproteobacteria</taxon>
        <taxon>Hyphomicrobiales</taxon>
        <taxon>Kaistiaceae</taxon>
        <taxon>Kaistia</taxon>
    </lineage>
</organism>